<keyword evidence="3" id="KW-0347">Helicase</keyword>
<evidence type="ECO:0000256" key="3">
    <source>
        <dbReference type="ARBA" id="ARBA00022806"/>
    </source>
</evidence>
<dbReference type="Gene3D" id="3.40.50.300">
    <property type="entry name" value="P-loop containing nucleotide triphosphate hydrolases"/>
    <property type="match status" value="2"/>
</dbReference>
<evidence type="ECO:0000256" key="1">
    <source>
        <dbReference type="ARBA" id="ARBA00022741"/>
    </source>
</evidence>
<dbReference type="AlphaFoldDB" id="A0A850T2L4"/>
<dbReference type="GO" id="GO:0016787">
    <property type="term" value="F:hydrolase activity"/>
    <property type="evidence" value="ECO:0007669"/>
    <property type="project" value="UniProtKB-KW"/>
</dbReference>
<organism evidence="6 7">
    <name type="scientific">Desulfobacter latus</name>
    <dbReference type="NCBI Taxonomy" id="2292"/>
    <lineage>
        <taxon>Bacteria</taxon>
        <taxon>Pseudomonadati</taxon>
        <taxon>Thermodesulfobacteriota</taxon>
        <taxon>Desulfobacteria</taxon>
        <taxon>Desulfobacterales</taxon>
        <taxon>Desulfobacteraceae</taxon>
        <taxon>Desulfobacter</taxon>
    </lineage>
</organism>
<evidence type="ECO:0000256" key="2">
    <source>
        <dbReference type="ARBA" id="ARBA00022801"/>
    </source>
</evidence>
<keyword evidence="1" id="KW-0547">Nucleotide-binding</keyword>
<keyword evidence="4" id="KW-0067">ATP-binding</keyword>
<feature type="domain" description="UvrD-like helicase C-terminal" evidence="5">
    <location>
        <begin position="511"/>
        <end position="607"/>
    </location>
</feature>
<dbReference type="GO" id="GO:0043138">
    <property type="term" value="F:3'-5' DNA helicase activity"/>
    <property type="evidence" value="ECO:0007669"/>
    <property type="project" value="TreeGrafter"/>
</dbReference>
<keyword evidence="7" id="KW-1185">Reference proteome</keyword>
<dbReference type="GO" id="GO:0003677">
    <property type="term" value="F:DNA binding"/>
    <property type="evidence" value="ECO:0007669"/>
    <property type="project" value="InterPro"/>
</dbReference>
<accession>A0A850T2L4</accession>
<keyword evidence="2" id="KW-0378">Hydrolase</keyword>
<dbReference type="Pfam" id="PF13245">
    <property type="entry name" value="AAA_19"/>
    <property type="match status" value="1"/>
</dbReference>
<dbReference type="PANTHER" id="PTHR11070">
    <property type="entry name" value="UVRD / RECB / PCRA DNA HELICASE FAMILY MEMBER"/>
    <property type="match status" value="1"/>
</dbReference>
<dbReference type="GO" id="GO:0000724">
    <property type="term" value="P:double-strand break repair via homologous recombination"/>
    <property type="evidence" value="ECO:0007669"/>
    <property type="project" value="TreeGrafter"/>
</dbReference>
<name>A0A850T2L4_9BACT</name>
<evidence type="ECO:0000256" key="4">
    <source>
        <dbReference type="ARBA" id="ARBA00022840"/>
    </source>
</evidence>
<dbReference type="RefSeq" id="WP_178368054.1">
    <property type="nucleotide sequence ID" value="NZ_JACADJ010000089.1"/>
</dbReference>
<evidence type="ECO:0000259" key="5">
    <source>
        <dbReference type="Pfam" id="PF13361"/>
    </source>
</evidence>
<dbReference type="GO" id="GO:0005524">
    <property type="term" value="F:ATP binding"/>
    <property type="evidence" value="ECO:0007669"/>
    <property type="project" value="UniProtKB-KW"/>
</dbReference>
<gene>
    <name evidence="6" type="ORF">HXW94_16680</name>
</gene>
<dbReference type="SUPFAM" id="SSF52540">
    <property type="entry name" value="P-loop containing nucleoside triphosphate hydrolases"/>
    <property type="match status" value="1"/>
</dbReference>
<dbReference type="EMBL" id="JACADJ010000089">
    <property type="protein sequence ID" value="NWH06600.1"/>
    <property type="molecule type" value="Genomic_DNA"/>
</dbReference>
<dbReference type="InterPro" id="IPR014017">
    <property type="entry name" value="DNA_helicase_UvrD-like_C"/>
</dbReference>
<dbReference type="Proteomes" id="UP000553343">
    <property type="component" value="Unassembled WGS sequence"/>
</dbReference>
<dbReference type="Pfam" id="PF13361">
    <property type="entry name" value="UvrD_C"/>
    <property type="match status" value="1"/>
</dbReference>
<evidence type="ECO:0000313" key="6">
    <source>
        <dbReference type="EMBL" id="NWH06600.1"/>
    </source>
</evidence>
<reference evidence="6 7" key="1">
    <citation type="submission" date="2020-06" db="EMBL/GenBank/DDBJ databases">
        <title>High-quality draft genome of sulfate reducer Desulfobacter latus type strain AcrS2 isolated from marine sediment.</title>
        <authorList>
            <person name="Hoppe M."/>
            <person name="Larsen C.K."/>
            <person name="Marshall I.P.G."/>
            <person name="Schramm A."/>
            <person name="Marietou A.G."/>
        </authorList>
    </citation>
    <scope>NUCLEOTIDE SEQUENCE [LARGE SCALE GENOMIC DNA]</scope>
    <source>
        <strain evidence="6 7">AcRS2</strain>
    </source>
</reference>
<dbReference type="PANTHER" id="PTHR11070:SF30">
    <property type="entry name" value="F-BOX DNA HELICASE 1"/>
    <property type="match status" value="1"/>
</dbReference>
<protein>
    <submittedName>
        <fullName evidence="6">AAA family ATPase</fullName>
    </submittedName>
</protein>
<evidence type="ECO:0000313" key="7">
    <source>
        <dbReference type="Proteomes" id="UP000553343"/>
    </source>
</evidence>
<sequence>MQQEKTAGVSTSVLARKIGLPNTELFKIFQEKGLIHRDEKRQWRLTPDGEEMGGAYRQTTDGDSKYIVWPVSFLKPNGMNHILGAPQESSASSFEINADAVSRYVADLKKDSLSDLDQTDSAQAIDLTDEQERIVNTPVEYGKTIKVIAFAGTGKTTTTCEYAKKYPQTRFLYLAYNKSVQVEAADKFPSNVTCRTAHSLAYGKFGWKFKNKLTGSIKAFDMARLFDLDSYFDGTIIINILNNYMNSTAPEIGMEHFPKRFAGLVSKQKRGELTELAQEYWEMMTDKDDSNAKMLHDAYLKLYQLSTPRLDFDCILVDEAQDLNPVIFEIVDTQTCAKIYIGDSHQQIYDFRGAIDAMDIIEPNHVFYLTHSFRFNSLIGDIATWILKIFKHEEKQIIGLKESVNHTDKKTILTRTNAMAFKEAVAFIDKASLGFVGGSRKYRFSDILNVYWLYAGKLDKIQDPFYKNFNSFEAFKRYVLESKEIESTTVLAVVTEFTHDIPGYLEAIYRAEVHENQADVVFSTAHKSKGLEWDCVRLSDDFMKLCRVKRNALSDNETPEAFSLRVNKELPEQAEKYFELNQPWPADKINELNLIYVAATRAKQTLIPNSDIWLFTHLVEKNKSLLN</sequence>
<dbReference type="InterPro" id="IPR000212">
    <property type="entry name" value="DNA_helicase_UvrD/REP"/>
</dbReference>
<comment type="caution">
    <text evidence="6">The sequence shown here is derived from an EMBL/GenBank/DDBJ whole genome shotgun (WGS) entry which is preliminary data.</text>
</comment>
<dbReference type="GO" id="GO:0031297">
    <property type="term" value="P:replication fork processing"/>
    <property type="evidence" value="ECO:0007669"/>
    <property type="project" value="TreeGrafter"/>
</dbReference>
<dbReference type="InterPro" id="IPR027417">
    <property type="entry name" value="P-loop_NTPase"/>
</dbReference>
<proteinExistence type="predicted"/>